<proteinExistence type="predicted"/>
<comment type="caution">
    <text evidence="3">The sequence shown here is derived from an EMBL/GenBank/DDBJ whole genome shotgun (WGS) entry which is preliminary data.</text>
</comment>
<feature type="domain" description="Isochorismatase-like" evidence="2">
    <location>
        <begin position="22"/>
        <end position="194"/>
    </location>
</feature>
<dbReference type="InterPro" id="IPR036380">
    <property type="entry name" value="Isochorismatase-like_sf"/>
</dbReference>
<dbReference type="GO" id="GO:0008908">
    <property type="term" value="F:isochorismatase activity"/>
    <property type="evidence" value="ECO:0007669"/>
    <property type="project" value="InterPro"/>
</dbReference>
<reference evidence="3 4" key="1">
    <citation type="submission" date="2020-08" db="EMBL/GenBank/DDBJ databases">
        <title>Sequencing the genomes of 1000 actinobacteria strains.</title>
        <authorList>
            <person name="Klenk H.-P."/>
        </authorList>
    </citation>
    <scope>NUCLEOTIDE SEQUENCE [LARGE SCALE GENOMIC DNA]</scope>
    <source>
        <strain evidence="3 4">DSM 43149</strain>
    </source>
</reference>
<keyword evidence="4" id="KW-1185">Reference proteome</keyword>
<name>A0A7W7I1L8_9ACTN</name>
<organism evidence="3 4">
    <name type="scientific">Actinoplanes digitatis</name>
    <dbReference type="NCBI Taxonomy" id="1868"/>
    <lineage>
        <taxon>Bacteria</taxon>
        <taxon>Bacillati</taxon>
        <taxon>Actinomycetota</taxon>
        <taxon>Actinomycetes</taxon>
        <taxon>Micromonosporales</taxon>
        <taxon>Micromonosporaceae</taxon>
        <taxon>Actinoplanes</taxon>
    </lineage>
</organism>
<dbReference type="PRINTS" id="PR01398">
    <property type="entry name" value="ISCHRISMTASE"/>
</dbReference>
<dbReference type="AlphaFoldDB" id="A0A7W7I1L8"/>
<dbReference type="InterPro" id="IPR000868">
    <property type="entry name" value="Isochorismatase-like_dom"/>
</dbReference>
<dbReference type="RefSeq" id="WP_184995967.1">
    <property type="nucleotide sequence ID" value="NZ_BOMK01000003.1"/>
</dbReference>
<gene>
    <name evidence="3" type="ORF">BJ971_005375</name>
</gene>
<evidence type="ECO:0000313" key="4">
    <source>
        <dbReference type="Proteomes" id="UP000578112"/>
    </source>
</evidence>
<dbReference type="PANTHER" id="PTHR43540">
    <property type="entry name" value="PEROXYUREIDOACRYLATE/UREIDOACRYLATE AMIDOHYDROLASE-RELATED"/>
    <property type="match status" value="1"/>
</dbReference>
<dbReference type="PANTHER" id="PTHR43540:SF3">
    <property type="entry name" value="ENTEROBACTIN SYNTHASE COMPONENT B"/>
    <property type="match status" value="1"/>
</dbReference>
<dbReference type="Gene3D" id="3.40.50.850">
    <property type="entry name" value="Isochorismatase-like"/>
    <property type="match status" value="1"/>
</dbReference>
<protein>
    <submittedName>
        <fullName evidence="3">Isochorismate hydrolase</fullName>
    </submittedName>
</protein>
<accession>A0A7W7I1L8</accession>
<dbReference type="SUPFAM" id="SSF52499">
    <property type="entry name" value="Isochorismatase-like hydrolases"/>
    <property type="match status" value="1"/>
</dbReference>
<dbReference type="InterPro" id="IPR050272">
    <property type="entry name" value="Isochorismatase-like_hydrls"/>
</dbReference>
<keyword evidence="1 3" id="KW-0378">Hydrolase</keyword>
<evidence type="ECO:0000259" key="2">
    <source>
        <dbReference type="Pfam" id="PF00857"/>
    </source>
</evidence>
<dbReference type="Pfam" id="PF00857">
    <property type="entry name" value="Isochorismatase"/>
    <property type="match status" value="1"/>
</dbReference>
<dbReference type="EMBL" id="JACHNH010000001">
    <property type="protein sequence ID" value="MBB4764819.1"/>
    <property type="molecule type" value="Genomic_DNA"/>
</dbReference>
<dbReference type="InterPro" id="IPR016291">
    <property type="entry name" value="Isochorismatase"/>
</dbReference>
<evidence type="ECO:0000313" key="3">
    <source>
        <dbReference type="EMBL" id="MBB4764819.1"/>
    </source>
</evidence>
<dbReference type="Proteomes" id="UP000578112">
    <property type="component" value="Unassembled WGS sequence"/>
</dbReference>
<evidence type="ECO:0000256" key="1">
    <source>
        <dbReference type="ARBA" id="ARBA00022801"/>
    </source>
</evidence>
<sequence length="214" mass="23695">MPGADELPEQIATWQPDPARAVLLIHDMQKYFLRPFPQGGSPLTEMTSNIIRLRRACTRTGTPVAYTMQPGGMTPRQRGLLVDFWGPGMTIDAAHREVTDGLTPEPDDWIFTKWRYSAFHKTDLLERMRRAGRDQLLVCGVYAHVGVLMTACEAFTNDIQAFLAADAVADFRPEHHRMALEYAAGRCAVVATTDRLLTGLEADSAVAAGIGRHT</sequence>